<keyword evidence="5" id="KW-0378">Hydrolase</keyword>
<dbReference type="NCBIfam" id="TIGR02245">
    <property type="entry name" value="HAD_IIID1"/>
    <property type="match status" value="1"/>
</dbReference>
<feature type="domain" description="FCP1 homology" evidence="13">
    <location>
        <begin position="150"/>
        <end position="311"/>
    </location>
</feature>
<evidence type="ECO:0000256" key="9">
    <source>
        <dbReference type="ARBA" id="ARBA00032039"/>
    </source>
</evidence>
<dbReference type="InterPro" id="IPR051658">
    <property type="entry name" value="UBLCP1"/>
</dbReference>
<dbReference type="SUPFAM" id="SSF56784">
    <property type="entry name" value="HAD-like"/>
    <property type="match status" value="1"/>
</dbReference>
<dbReference type="SMART" id="SM00213">
    <property type="entry name" value="UBQ"/>
    <property type="match status" value="1"/>
</dbReference>
<evidence type="ECO:0000259" key="12">
    <source>
        <dbReference type="PROSITE" id="PS50053"/>
    </source>
</evidence>
<gene>
    <name evidence="14" type="ORF">AMTR_s00070p00177050</name>
</gene>
<proteinExistence type="predicted"/>
<evidence type="ECO:0000256" key="3">
    <source>
        <dbReference type="ARBA" id="ARBA00013081"/>
    </source>
</evidence>
<dbReference type="Gramene" id="ERN20663">
    <property type="protein sequence ID" value="ERN20663"/>
    <property type="gene ID" value="AMTR_s00070p00177050"/>
</dbReference>
<evidence type="ECO:0000313" key="15">
    <source>
        <dbReference type="Proteomes" id="UP000017836"/>
    </source>
</evidence>
<evidence type="ECO:0000256" key="5">
    <source>
        <dbReference type="ARBA" id="ARBA00022801"/>
    </source>
</evidence>
<dbReference type="eggNOG" id="KOG1605">
    <property type="taxonomic scope" value="Eukaryota"/>
</dbReference>
<comment type="catalytic activity">
    <reaction evidence="10">
        <text>O-phospho-L-seryl-[protein] + H2O = L-seryl-[protein] + phosphate</text>
        <dbReference type="Rhea" id="RHEA:20629"/>
        <dbReference type="Rhea" id="RHEA-COMP:9863"/>
        <dbReference type="Rhea" id="RHEA-COMP:11604"/>
        <dbReference type="ChEBI" id="CHEBI:15377"/>
        <dbReference type="ChEBI" id="CHEBI:29999"/>
        <dbReference type="ChEBI" id="CHEBI:43474"/>
        <dbReference type="ChEBI" id="CHEBI:83421"/>
        <dbReference type="EC" id="3.1.3.16"/>
    </reaction>
</comment>
<dbReference type="InterPro" id="IPR029071">
    <property type="entry name" value="Ubiquitin-like_domsf"/>
</dbReference>
<evidence type="ECO:0000259" key="13">
    <source>
        <dbReference type="PROSITE" id="PS50969"/>
    </source>
</evidence>
<dbReference type="InterPro" id="IPR004274">
    <property type="entry name" value="FCP1_dom"/>
</dbReference>
<dbReference type="InterPro" id="IPR023214">
    <property type="entry name" value="HAD_sf"/>
</dbReference>
<dbReference type="PROSITE" id="PS50053">
    <property type="entry name" value="UBIQUITIN_2"/>
    <property type="match status" value="1"/>
</dbReference>
<name>U5DJ77_AMBTC</name>
<keyword evidence="15" id="KW-1185">Reference proteome</keyword>
<dbReference type="InterPro" id="IPR036412">
    <property type="entry name" value="HAD-like_sf"/>
</dbReference>
<dbReference type="GO" id="GO:0005634">
    <property type="term" value="C:nucleus"/>
    <property type="evidence" value="ECO:0000318"/>
    <property type="project" value="GO_Central"/>
</dbReference>
<keyword evidence="7" id="KW-0904">Protein phosphatase</keyword>
<reference evidence="15" key="1">
    <citation type="journal article" date="2013" name="Science">
        <title>The Amborella genome and the evolution of flowering plants.</title>
        <authorList>
            <consortium name="Amborella Genome Project"/>
        </authorList>
    </citation>
    <scope>NUCLEOTIDE SEQUENCE [LARGE SCALE GENOMIC DNA]</scope>
</reference>
<evidence type="ECO:0000256" key="11">
    <source>
        <dbReference type="ARBA" id="ARBA00048336"/>
    </source>
</evidence>
<keyword evidence="4" id="KW-0479">Metal-binding</keyword>
<evidence type="ECO:0000256" key="1">
    <source>
        <dbReference type="ARBA" id="ARBA00001946"/>
    </source>
</evidence>
<sequence length="333" mass="37974">MACDGAAALCSESSSSRGDEEVTLAVKWSGRDYTVRVCADDSVGELKRLICEVTNVLPKRQKLLYPKAPPSKLSSDSTLLSDLQLKSSFKMTMIGTVEDDIIVDPVDAPEIVDDFELGQDDVTDIKDKVVNIQKLNRRINQYKVELLNPCRSGKKLLVLDIDYTLFDHRSTAENPIELMRPYLHEFLSAAYAEYDIIIWSATSMKWVELKMGQLGVLNNPNYKITALLDHLAMITVQSDSRGIFDCKPLGLIWAHFPEYYNSKNTIMFDDLKRNFVMNPQNGLVIRPFRKAHINRGTDRELVKLTHYLLAIAELEDLSKLDHRKWEAFTERNI</sequence>
<keyword evidence="6" id="KW-0460">Magnesium</keyword>
<dbReference type="Pfam" id="PF03031">
    <property type="entry name" value="NIF"/>
    <property type="match status" value="1"/>
</dbReference>
<comment type="catalytic activity">
    <reaction evidence="11">
        <text>O-phospho-L-threonyl-[protein] + H2O = L-threonyl-[protein] + phosphate</text>
        <dbReference type="Rhea" id="RHEA:47004"/>
        <dbReference type="Rhea" id="RHEA-COMP:11060"/>
        <dbReference type="Rhea" id="RHEA-COMP:11605"/>
        <dbReference type="ChEBI" id="CHEBI:15377"/>
        <dbReference type="ChEBI" id="CHEBI:30013"/>
        <dbReference type="ChEBI" id="CHEBI:43474"/>
        <dbReference type="ChEBI" id="CHEBI:61977"/>
        <dbReference type="EC" id="3.1.3.16"/>
    </reaction>
</comment>
<dbReference type="InterPro" id="IPR000626">
    <property type="entry name" value="Ubiquitin-like_dom"/>
</dbReference>
<evidence type="ECO:0000313" key="14">
    <source>
        <dbReference type="EMBL" id="ERN20663.1"/>
    </source>
</evidence>
<dbReference type="OrthoDB" id="1711508at2759"/>
<accession>U5DJ77</accession>
<dbReference type="Gene3D" id="3.40.50.1000">
    <property type="entry name" value="HAD superfamily/HAD-like"/>
    <property type="match status" value="1"/>
</dbReference>
<dbReference type="AlphaFoldDB" id="U5DJ77"/>
<dbReference type="PROSITE" id="PS50969">
    <property type="entry name" value="FCP1"/>
    <property type="match status" value="1"/>
</dbReference>
<dbReference type="EC" id="3.1.3.16" evidence="3"/>
<protein>
    <recommendedName>
        <fullName evidence="3">protein-serine/threonine phosphatase</fullName>
        <ecNumber evidence="3">3.1.3.16</ecNumber>
    </recommendedName>
    <alternativeName>
        <fullName evidence="9">Nuclear proteasome inhibitor UBLCP1</fullName>
    </alternativeName>
</protein>
<dbReference type="CDD" id="cd01813">
    <property type="entry name" value="Ubl_UBLCP1"/>
    <property type="match status" value="1"/>
</dbReference>
<dbReference type="eggNOG" id="KOG1872">
    <property type="taxonomic scope" value="Eukaryota"/>
</dbReference>
<dbReference type="KEGG" id="atr:18449085"/>
<dbReference type="PANTHER" id="PTHR48493:SF1">
    <property type="entry name" value="UBIQUITIN-LIKE DOMAIN-CONTAINING CTD PHOSPHATASE 1"/>
    <property type="match status" value="1"/>
</dbReference>
<dbReference type="Gene3D" id="3.10.20.90">
    <property type="entry name" value="Phosphatidylinositol 3-kinase Catalytic Subunit, Chain A, domain 1"/>
    <property type="match status" value="1"/>
</dbReference>
<dbReference type="OMA" id="TVHTPKY"/>
<evidence type="ECO:0000256" key="10">
    <source>
        <dbReference type="ARBA" id="ARBA00047761"/>
    </source>
</evidence>
<organism evidence="14 15">
    <name type="scientific">Amborella trichopoda</name>
    <dbReference type="NCBI Taxonomy" id="13333"/>
    <lineage>
        <taxon>Eukaryota</taxon>
        <taxon>Viridiplantae</taxon>
        <taxon>Streptophyta</taxon>
        <taxon>Embryophyta</taxon>
        <taxon>Tracheophyta</taxon>
        <taxon>Spermatophyta</taxon>
        <taxon>Magnoliopsida</taxon>
        <taxon>Amborellales</taxon>
        <taxon>Amborellaceae</taxon>
        <taxon>Amborella</taxon>
    </lineage>
</organism>
<dbReference type="InterPro" id="IPR011943">
    <property type="entry name" value="HAD-SF_hydro_IIID"/>
</dbReference>
<evidence type="ECO:0000256" key="8">
    <source>
        <dbReference type="ARBA" id="ARBA00023242"/>
    </source>
</evidence>
<comment type="cofactor">
    <cofactor evidence="1">
        <name>Mg(2+)</name>
        <dbReference type="ChEBI" id="CHEBI:18420"/>
    </cofactor>
</comment>
<dbReference type="SUPFAM" id="SSF54236">
    <property type="entry name" value="Ubiquitin-like"/>
    <property type="match status" value="1"/>
</dbReference>
<evidence type="ECO:0000256" key="4">
    <source>
        <dbReference type="ARBA" id="ARBA00022723"/>
    </source>
</evidence>
<dbReference type="GO" id="GO:0090364">
    <property type="term" value="P:regulation of proteasome assembly"/>
    <property type="evidence" value="ECO:0000318"/>
    <property type="project" value="GO_Central"/>
</dbReference>
<evidence type="ECO:0000256" key="6">
    <source>
        <dbReference type="ARBA" id="ARBA00022842"/>
    </source>
</evidence>
<evidence type="ECO:0000256" key="2">
    <source>
        <dbReference type="ARBA" id="ARBA00004123"/>
    </source>
</evidence>
<dbReference type="Proteomes" id="UP000017836">
    <property type="component" value="Unassembled WGS sequence"/>
</dbReference>
<comment type="subcellular location">
    <subcellularLocation>
        <location evidence="2">Nucleus</location>
    </subcellularLocation>
</comment>
<dbReference type="GO" id="GO:0046872">
    <property type="term" value="F:metal ion binding"/>
    <property type="evidence" value="ECO:0007669"/>
    <property type="project" value="UniProtKB-KW"/>
</dbReference>
<keyword evidence="8" id="KW-0539">Nucleus</keyword>
<dbReference type="Pfam" id="PF00240">
    <property type="entry name" value="ubiquitin"/>
    <property type="match status" value="1"/>
</dbReference>
<dbReference type="HOGENOM" id="CLU_046931_1_0_1"/>
<dbReference type="PANTHER" id="PTHR48493">
    <property type="entry name" value="UBIQUITIN-LIKE DOMAIN-CONTAINING CTD PHOSPHATASE 1"/>
    <property type="match status" value="1"/>
</dbReference>
<dbReference type="SMART" id="SM00577">
    <property type="entry name" value="CPDc"/>
    <property type="match status" value="1"/>
</dbReference>
<dbReference type="GO" id="GO:0004722">
    <property type="term" value="F:protein serine/threonine phosphatase activity"/>
    <property type="evidence" value="ECO:0000318"/>
    <property type="project" value="GO_Central"/>
</dbReference>
<dbReference type="EMBL" id="KI392058">
    <property type="protein sequence ID" value="ERN20663.1"/>
    <property type="molecule type" value="Genomic_DNA"/>
</dbReference>
<evidence type="ECO:0000256" key="7">
    <source>
        <dbReference type="ARBA" id="ARBA00022912"/>
    </source>
</evidence>
<feature type="domain" description="Ubiquitin-like" evidence="12">
    <location>
        <begin position="22"/>
        <end position="94"/>
    </location>
</feature>